<gene>
    <name evidence="3" type="ORF">K444DRAFT_570054</name>
</gene>
<dbReference type="Proteomes" id="UP000235371">
    <property type="component" value="Unassembled WGS sequence"/>
</dbReference>
<reference evidence="3 4" key="1">
    <citation type="submission" date="2016-04" db="EMBL/GenBank/DDBJ databases">
        <title>A degradative enzymes factory behind the ericoid mycorrhizal symbiosis.</title>
        <authorList>
            <consortium name="DOE Joint Genome Institute"/>
            <person name="Martino E."/>
            <person name="Morin E."/>
            <person name="Grelet G."/>
            <person name="Kuo A."/>
            <person name="Kohler A."/>
            <person name="Daghino S."/>
            <person name="Barry K."/>
            <person name="Choi C."/>
            <person name="Cichocki N."/>
            <person name="Clum A."/>
            <person name="Copeland A."/>
            <person name="Hainaut M."/>
            <person name="Haridas S."/>
            <person name="Labutti K."/>
            <person name="Lindquist E."/>
            <person name="Lipzen A."/>
            <person name="Khouja H.-R."/>
            <person name="Murat C."/>
            <person name="Ohm R."/>
            <person name="Olson A."/>
            <person name="Spatafora J."/>
            <person name="Veneault-Fourrey C."/>
            <person name="Henrissat B."/>
            <person name="Grigoriev I."/>
            <person name="Martin F."/>
            <person name="Perotto S."/>
        </authorList>
    </citation>
    <scope>NUCLEOTIDE SEQUENCE [LARGE SCALE GENOMIC DNA]</scope>
    <source>
        <strain evidence="3 4">E</strain>
    </source>
</reference>
<dbReference type="Pfam" id="PF17111">
    <property type="entry name" value="PigL_N"/>
    <property type="match status" value="1"/>
</dbReference>
<accession>A0A2J6SU96</accession>
<evidence type="ECO:0000313" key="3">
    <source>
        <dbReference type="EMBL" id="PMD54346.1"/>
    </source>
</evidence>
<evidence type="ECO:0000256" key="1">
    <source>
        <dbReference type="SAM" id="Coils"/>
    </source>
</evidence>
<proteinExistence type="predicted"/>
<dbReference type="OrthoDB" id="432483at2759"/>
<dbReference type="InterPro" id="IPR031348">
    <property type="entry name" value="PigL_N"/>
</dbReference>
<organism evidence="3 4">
    <name type="scientific">Hyaloscypha bicolor E</name>
    <dbReference type="NCBI Taxonomy" id="1095630"/>
    <lineage>
        <taxon>Eukaryota</taxon>
        <taxon>Fungi</taxon>
        <taxon>Dikarya</taxon>
        <taxon>Ascomycota</taxon>
        <taxon>Pezizomycotina</taxon>
        <taxon>Leotiomycetes</taxon>
        <taxon>Helotiales</taxon>
        <taxon>Hyaloscyphaceae</taxon>
        <taxon>Hyaloscypha</taxon>
        <taxon>Hyaloscypha bicolor</taxon>
    </lineage>
</organism>
<feature type="domain" description="Azaphilone pigments biosynthesis cluster protein L N-terminal" evidence="2">
    <location>
        <begin position="2"/>
        <end position="187"/>
    </location>
</feature>
<sequence>MADPLSITAGAVGIIVPALHGTRLLLEDLQQLKEAPKTVKRLVEDVHSVDTALKLLQSVEEREWGLLGAGIAEQSETTISSCTQACDLFRADLQRWTRHSEDGKLAWQDRANVGFFKQGQIKAMSEQLSNCKLTINSVVSIATLYSSVRHSHITEEVKKTISAKQTEVKGAITTADRQLVVLENRLEELNLSSDDDEAAGSRGGKTEALRQLEEEFKGVKASQKLLNELLSKSQEETVAKAAGNQSGLTTVTFGAHNSGFQAGNINGGVNGITFGRK</sequence>
<evidence type="ECO:0000313" key="4">
    <source>
        <dbReference type="Proteomes" id="UP000235371"/>
    </source>
</evidence>
<dbReference type="InParanoid" id="A0A2J6SU96"/>
<protein>
    <recommendedName>
        <fullName evidence="2">Azaphilone pigments biosynthesis cluster protein L N-terminal domain-containing protein</fullName>
    </recommendedName>
</protein>
<dbReference type="GeneID" id="36585328"/>
<dbReference type="EMBL" id="KZ613865">
    <property type="protein sequence ID" value="PMD54346.1"/>
    <property type="molecule type" value="Genomic_DNA"/>
</dbReference>
<keyword evidence="4" id="KW-1185">Reference proteome</keyword>
<feature type="coiled-coil region" evidence="1">
    <location>
        <begin position="172"/>
        <end position="229"/>
    </location>
</feature>
<name>A0A2J6SU96_9HELO</name>
<keyword evidence="1" id="KW-0175">Coiled coil</keyword>
<dbReference type="AlphaFoldDB" id="A0A2J6SU96"/>
<dbReference type="RefSeq" id="XP_024731250.1">
    <property type="nucleotide sequence ID" value="XM_024877251.1"/>
</dbReference>
<evidence type="ECO:0000259" key="2">
    <source>
        <dbReference type="Pfam" id="PF17111"/>
    </source>
</evidence>